<dbReference type="STRING" id="486698.AWC22_01805"/>
<dbReference type="SUPFAM" id="SSF51197">
    <property type="entry name" value="Clavaminate synthase-like"/>
    <property type="match status" value="1"/>
</dbReference>
<dbReference type="InterPro" id="IPR008775">
    <property type="entry name" value="Phytyl_CoA_dOase-like"/>
</dbReference>
<dbReference type="OrthoDB" id="9796766at2"/>
<dbReference type="PANTHER" id="PTHR20883">
    <property type="entry name" value="PHYTANOYL-COA DIOXYGENASE DOMAIN CONTAINING 1"/>
    <property type="match status" value="1"/>
</dbReference>
<evidence type="ECO:0000313" key="3">
    <source>
        <dbReference type="Proteomes" id="UP000193087"/>
    </source>
</evidence>
<keyword evidence="3" id="KW-1185">Reference proteome</keyword>
<dbReference type="PANTHER" id="PTHR20883:SF48">
    <property type="entry name" value="ECTOINE DIOXYGENASE"/>
    <property type="match status" value="1"/>
</dbReference>
<comment type="similarity">
    <text evidence="1">Belongs to the PhyH family.</text>
</comment>
<accession>A0A1X2BVL4</accession>
<dbReference type="RefSeq" id="WP_085252285.1">
    <property type="nucleotide sequence ID" value="NZ_CAJMWJ010000001.1"/>
</dbReference>
<evidence type="ECO:0000256" key="1">
    <source>
        <dbReference type="ARBA" id="ARBA00005830"/>
    </source>
</evidence>
<proteinExistence type="inferred from homology"/>
<sequence length="273" mass="30718">MTAAKCEIDSSLDQVQDALQCVGYTVVEGVLDEAFLAATRDHMYHVQERILREIGQERLSAAGELGVLRLMMKYDPHFFTFLEIPEVLDVVDRVLSETAILHLQNGFILPSFRPVSTPEVFQNAFHQDFPRVLSGYTASINVMFAIDPFTRDTGATLVVPGTHQRMGAPDSAYLARNAVPVECAAGSMLVFDSTLWHAAGRNTSGKDRLAINHQFTRSFFKQQIDYVRALGDTVILERPARTQQLLGWYTRVVTSLDEYYQPPDKRLYRKGQG</sequence>
<dbReference type="Pfam" id="PF05721">
    <property type="entry name" value="PhyH"/>
    <property type="match status" value="1"/>
</dbReference>
<name>A0A1X2BVL4_9MYCO</name>
<dbReference type="Proteomes" id="UP000193087">
    <property type="component" value="Unassembled WGS sequence"/>
</dbReference>
<evidence type="ECO:0008006" key="4">
    <source>
        <dbReference type="Google" id="ProtNLM"/>
    </source>
</evidence>
<dbReference type="GeneID" id="93494462"/>
<dbReference type="GO" id="GO:0016706">
    <property type="term" value="F:2-oxoglutarate-dependent dioxygenase activity"/>
    <property type="evidence" value="ECO:0007669"/>
    <property type="project" value="UniProtKB-ARBA"/>
</dbReference>
<evidence type="ECO:0000313" key="2">
    <source>
        <dbReference type="EMBL" id="ORW67680.1"/>
    </source>
</evidence>
<dbReference type="GO" id="GO:0005506">
    <property type="term" value="F:iron ion binding"/>
    <property type="evidence" value="ECO:0007669"/>
    <property type="project" value="UniProtKB-ARBA"/>
</dbReference>
<dbReference type="EMBL" id="LQPQ01000179">
    <property type="protein sequence ID" value="ORW67680.1"/>
    <property type="molecule type" value="Genomic_DNA"/>
</dbReference>
<comment type="caution">
    <text evidence="2">The sequence shown here is derived from an EMBL/GenBank/DDBJ whole genome shotgun (WGS) entry which is preliminary data.</text>
</comment>
<dbReference type="Gene3D" id="2.60.120.620">
    <property type="entry name" value="q2cbj1_9rhob like domain"/>
    <property type="match status" value="1"/>
</dbReference>
<dbReference type="AlphaFoldDB" id="A0A1X2BVL4"/>
<organism evidence="2 3">
    <name type="scientific">Mycobacterium riyadhense</name>
    <dbReference type="NCBI Taxonomy" id="486698"/>
    <lineage>
        <taxon>Bacteria</taxon>
        <taxon>Bacillati</taxon>
        <taxon>Actinomycetota</taxon>
        <taxon>Actinomycetes</taxon>
        <taxon>Mycobacteriales</taxon>
        <taxon>Mycobacteriaceae</taxon>
        <taxon>Mycobacterium</taxon>
    </lineage>
</organism>
<gene>
    <name evidence="2" type="ORF">AWC22_01805</name>
</gene>
<reference evidence="2 3" key="1">
    <citation type="submission" date="2016-01" db="EMBL/GenBank/DDBJ databases">
        <title>The new phylogeny of the genus Mycobacterium.</title>
        <authorList>
            <person name="Tarcisio F."/>
            <person name="Conor M."/>
            <person name="Antonella G."/>
            <person name="Elisabetta G."/>
            <person name="Giulia F.S."/>
            <person name="Sara T."/>
            <person name="Anna F."/>
            <person name="Clotilde B."/>
            <person name="Roberto B."/>
            <person name="Veronica D.S."/>
            <person name="Fabio R."/>
            <person name="Monica P."/>
            <person name="Olivier J."/>
            <person name="Enrico T."/>
            <person name="Nicola S."/>
        </authorList>
    </citation>
    <scope>NUCLEOTIDE SEQUENCE [LARGE SCALE GENOMIC DNA]</scope>
    <source>
        <strain evidence="2 3">DSM 45176</strain>
    </source>
</reference>
<protein>
    <recommendedName>
        <fullName evidence="4">Phytanoyl-CoA dioxygenase</fullName>
    </recommendedName>
</protein>